<sequence length="185" mass="19778">MTRIMIIVGSVRPGRIGLPIAQWVRESVEAAGHEVDFADLAEIGLPFLDEPAHPAKKQYTQAHTIAWSERVDAAGAVILVTPEYNHSYSPALKNALDFLFREWSRKPVAFVSYGGVSGGLRGVTALEPVLLALGMVRSTADVIIPGASRQIEDGALAHDESRESALQAVIDDLASLAGPLAALRT</sequence>
<reference evidence="2 3" key="1">
    <citation type="submission" date="2019-06" db="EMBL/GenBank/DDBJ databases">
        <authorList>
            <person name="De-Chao Zhang Q."/>
        </authorList>
    </citation>
    <scope>NUCLEOTIDE SEQUENCE [LARGE SCALE GENOMIC DNA]</scope>
    <source>
        <strain evidence="2 3">KN1116</strain>
    </source>
</reference>
<gene>
    <name evidence="2" type="ORF">FK219_013180</name>
</gene>
<organism evidence="2 3">
    <name type="scientific">Microcella pacifica</name>
    <dbReference type="NCBI Taxonomy" id="2591847"/>
    <lineage>
        <taxon>Bacteria</taxon>
        <taxon>Bacillati</taxon>
        <taxon>Actinomycetota</taxon>
        <taxon>Actinomycetes</taxon>
        <taxon>Micrococcales</taxon>
        <taxon>Microbacteriaceae</taxon>
        <taxon>Microcella</taxon>
    </lineage>
</organism>
<dbReference type="RefSeq" id="WP_152584323.1">
    <property type="nucleotide sequence ID" value="NZ_VIKT02000043.1"/>
</dbReference>
<proteinExistence type="predicted"/>
<protein>
    <submittedName>
        <fullName evidence="2">NAD(P)H-dependent oxidoreductase</fullName>
    </submittedName>
</protein>
<evidence type="ECO:0000259" key="1">
    <source>
        <dbReference type="Pfam" id="PF03358"/>
    </source>
</evidence>
<dbReference type="InterPro" id="IPR029039">
    <property type="entry name" value="Flavoprotein-like_sf"/>
</dbReference>
<dbReference type="SUPFAM" id="SSF52218">
    <property type="entry name" value="Flavoproteins"/>
    <property type="match status" value="1"/>
</dbReference>
<feature type="domain" description="NADPH-dependent FMN reductase-like" evidence="1">
    <location>
        <begin position="2"/>
        <end position="140"/>
    </location>
</feature>
<dbReference type="PANTHER" id="PTHR30543:SF21">
    <property type="entry name" value="NAD(P)H-DEPENDENT FMN REDUCTASE LOT6"/>
    <property type="match status" value="1"/>
</dbReference>
<dbReference type="GO" id="GO:0010181">
    <property type="term" value="F:FMN binding"/>
    <property type="evidence" value="ECO:0007669"/>
    <property type="project" value="TreeGrafter"/>
</dbReference>
<dbReference type="InterPro" id="IPR050712">
    <property type="entry name" value="NAD(P)H-dep_reductase"/>
</dbReference>
<comment type="caution">
    <text evidence="2">The sequence shown here is derived from an EMBL/GenBank/DDBJ whole genome shotgun (WGS) entry which is preliminary data.</text>
</comment>
<dbReference type="OrthoDB" id="9812295at2"/>
<name>A0A9E5MIR3_9MICO</name>
<dbReference type="PANTHER" id="PTHR30543">
    <property type="entry name" value="CHROMATE REDUCTASE"/>
    <property type="match status" value="1"/>
</dbReference>
<evidence type="ECO:0000313" key="2">
    <source>
        <dbReference type="EMBL" id="NHF64175.1"/>
    </source>
</evidence>
<dbReference type="GO" id="GO:0005829">
    <property type="term" value="C:cytosol"/>
    <property type="evidence" value="ECO:0007669"/>
    <property type="project" value="TreeGrafter"/>
</dbReference>
<dbReference type="EMBL" id="VIKT02000043">
    <property type="protein sequence ID" value="NHF64175.1"/>
    <property type="molecule type" value="Genomic_DNA"/>
</dbReference>
<dbReference type="AlphaFoldDB" id="A0A9E5MIR3"/>
<keyword evidence="3" id="KW-1185">Reference proteome</keyword>
<dbReference type="GO" id="GO:0016491">
    <property type="term" value="F:oxidoreductase activity"/>
    <property type="evidence" value="ECO:0007669"/>
    <property type="project" value="InterPro"/>
</dbReference>
<dbReference type="Proteomes" id="UP000818266">
    <property type="component" value="Unassembled WGS sequence"/>
</dbReference>
<dbReference type="Pfam" id="PF03358">
    <property type="entry name" value="FMN_red"/>
    <property type="match status" value="1"/>
</dbReference>
<evidence type="ECO:0000313" key="3">
    <source>
        <dbReference type="Proteomes" id="UP000818266"/>
    </source>
</evidence>
<accession>A0A9E5MIR3</accession>
<reference evidence="2 3" key="2">
    <citation type="submission" date="2020-03" db="EMBL/GenBank/DDBJ databases">
        <title>Chryseoglobus sp. isolated from a deep-sea seamount.</title>
        <authorList>
            <person name="Zhang D.-C."/>
        </authorList>
    </citation>
    <scope>NUCLEOTIDE SEQUENCE [LARGE SCALE GENOMIC DNA]</scope>
    <source>
        <strain evidence="2 3">KN1116</strain>
    </source>
</reference>
<dbReference type="InterPro" id="IPR005025">
    <property type="entry name" value="FMN_Rdtase-like_dom"/>
</dbReference>
<dbReference type="Gene3D" id="3.40.50.360">
    <property type="match status" value="1"/>
</dbReference>